<evidence type="ECO:0000256" key="1">
    <source>
        <dbReference type="SAM" id="MobiDB-lite"/>
    </source>
</evidence>
<keyword evidence="3" id="KW-1185">Reference proteome</keyword>
<dbReference type="Proteomes" id="UP001345219">
    <property type="component" value="Chromosome 23"/>
</dbReference>
<comment type="caution">
    <text evidence="2">The sequence shown here is derived from an EMBL/GenBank/DDBJ whole genome shotgun (WGS) entry which is preliminary data.</text>
</comment>
<dbReference type="AlphaFoldDB" id="A0AAN7Q9Q1"/>
<name>A0AAN7Q9Q1_9MYRT</name>
<reference evidence="2 3" key="1">
    <citation type="journal article" date="2023" name="Hortic Res">
        <title>Pangenome of water caltrop reveals structural variations and asymmetric subgenome divergence after allopolyploidization.</title>
        <authorList>
            <person name="Zhang X."/>
            <person name="Chen Y."/>
            <person name="Wang L."/>
            <person name="Yuan Y."/>
            <person name="Fang M."/>
            <person name="Shi L."/>
            <person name="Lu R."/>
            <person name="Comes H.P."/>
            <person name="Ma Y."/>
            <person name="Chen Y."/>
            <person name="Huang G."/>
            <person name="Zhou Y."/>
            <person name="Zheng Z."/>
            <person name="Qiu Y."/>
        </authorList>
    </citation>
    <scope>NUCLEOTIDE SEQUENCE [LARGE SCALE GENOMIC DNA]</scope>
    <source>
        <tissue evidence="2">Roots</tissue>
    </source>
</reference>
<evidence type="ECO:0000313" key="2">
    <source>
        <dbReference type="EMBL" id="KAK4762017.1"/>
    </source>
</evidence>
<sequence length="83" mass="9144">MAWHNAPNTLDVTDETIEHIPLSLVVSPSKNLSIPRSHPFRPAPTETPDQTRPDHLLFCLPLQNMATLLPSSPKSPLESVIGK</sequence>
<evidence type="ECO:0000313" key="3">
    <source>
        <dbReference type="Proteomes" id="UP001345219"/>
    </source>
</evidence>
<dbReference type="EMBL" id="JAXIOK010000009">
    <property type="protein sequence ID" value="KAK4762017.1"/>
    <property type="molecule type" value="Genomic_DNA"/>
</dbReference>
<accession>A0AAN7Q9Q1</accession>
<feature type="region of interest" description="Disordered" evidence="1">
    <location>
        <begin position="33"/>
        <end position="53"/>
    </location>
</feature>
<proteinExistence type="predicted"/>
<organism evidence="2 3">
    <name type="scientific">Trapa incisa</name>
    <dbReference type="NCBI Taxonomy" id="236973"/>
    <lineage>
        <taxon>Eukaryota</taxon>
        <taxon>Viridiplantae</taxon>
        <taxon>Streptophyta</taxon>
        <taxon>Embryophyta</taxon>
        <taxon>Tracheophyta</taxon>
        <taxon>Spermatophyta</taxon>
        <taxon>Magnoliopsida</taxon>
        <taxon>eudicotyledons</taxon>
        <taxon>Gunneridae</taxon>
        <taxon>Pentapetalae</taxon>
        <taxon>rosids</taxon>
        <taxon>malvids</taxon>
        <taxon>Myrtales</taxon>
        <taxon>Lythraceae</taxon>
        <taxon>Trapa</taxon>
    </lineage>
</organism>
<gene>
    <name evidence="2" type="ORF">SAY87_029901</name>
</gene>
<protein>
    <submittedName>
        <fullName evidence="2">Uncharacterized protein</fullName>
    </submittedName>
</protein>